<keyword evidence="2" id="KW-1185">Reference proteome</keyword>
<evidence type="ECO:0000313" key="2">
    <source>
        <dbReference type="Proteomes" id="UP000500767"/>
    </source>
</evidence>
<protein>
    <submittedName>
        <fullName evidence="1">Uncharacterized protein</fullName>
    </submittedName>
</protein>
<dbReference type="RefSeq" id="WP_171834547.1">
    <property type="nucleotide sequence ID" value="NZ_CP053708.1"/>
</dbReference>
<dbReference type="EMBL" id="CP053708">
    <property type="protein sequence ID" value="QKE89555.1"/>
    <property type="molecule type" value="Genomic_DNA"/>
</dbReference>
<sequence length="61" mass="6573">MDRRSLFRTVAATGLPCLVVGTARGATETIRLVQFEGIACNPDWFGRDRDPILALAPKNGG</sequence>
<proteinExistence type="predicted"/>
<dbReference type="Proteomes" id="UP000500767">
    <property type="component" value="Chromosome"/>
</dbReference>
<accession>A0A6M8HMI6</accession>
<name>A0A6M8HMI6_9PROT</name>
<dbReference type="KEGG" id="lck:HN018_05400"/>
<dbReference type="AlphaFoldDB" id="A0A6M8HMI6"/>
<reference evidence="1 2" key="1">
    <citation type="journal article" date="2014" name="World J. Microbiol. Biotechnol.">
        <title>Biodiversity and physiological characteristics of Antarctic and Arctic lichens-associated bacteria.</title>
        <authorList>
            <person name="Lee Y.M."/>
            <person name="Kim E.H."/>
            <person name="Lee H.K."/>
            <person name="Hong S.G."/>
        </authorList>
    </citation>
    <scope>NUCLEOTIDE SEQUENCE [LARGE SCALE GENOMIC DNA]</scope>
    <source>
        <strain evidence="1 2">PAMC 26569</strain>
    </source>
</reference>
<gene>
    <name evidence="1" type="ORF">HN018_05400</name>
</gene>
<organism evidence="1 2">
    <name type="scientific">Lichenicola cladoniae</name>
    <dbReference type="NCBI Taxonomy" id="1484109"/>
    <lineage>
        <taxon>Bacteria</taxon>
        <taxon>Pseudomonadati</taxon>
        <taxon>Pseudomonadota</taxon>
        <taxon>Alphaproteobacteria</taxon>
        <taxon>Acetobacterales</taxon>
        <taxon>Acetobacteraceae</taxon>
        <taxon>Lichenicola</taxon>
    </lineage>
</organism>
<evidence type="ECO:0000313" key="1">
    <source>
        <dbReference type="EMBL" id="QKE89555.1"/>
    </source>
</evidence>